<dbReference type="SMART" id="SM00905">
    <property type="entry name" value="FolB"/>
    <property type="match status" value="1"/>
</dbReference>
<proteinExistence type="predicted"/>
<reference evidence="3" key="2">
    <citation type="submission" date="2023-05" db="EMBL/GenBank/DDBJ databases">
        <authorList>
            <consortium name="Lawrence Berkeley National Laboratory"/>
            <person name="Steindorff A."/>
            <person name="Hensen N."/>
            <person name="Bonometti L."/>
            <person name="Westerberg I."/>
            <person name="Brannstrom I.O."/>
            <person name="Guillou S."/>
            <person name="Cros-Aarteil S."/>
            <person name="Calhoun S."/>
            <person name="Haridas S."/>
            <person name="Kuo A."/>
            <person name="Mondo S."/>
            <person name="Pangilinan J."/>
            <person name="Riley R."/>
            <person name="Labutti K."/>
            <person name="Andreopoulos B."/>
            <person name="Lipzen A."/>
            <person name="Chen C."/>
            <person name="Yanf M."/>
            <person name="Daum C."/>
            <person name="Ng V."/>
            <person name="Clum A."/>
            <person name="Ohm R."/>
            <person name="Martin F."/>
            <person name="Silar P."/>
            <person name="Natvig D."/>
            <person name="Lalanne C."/>
            <person name="Gautier V."/>
            <person name="Ament-Velasquez S.L."/>
            <person name="Kruys A."/>
            <person name="Hutchinson M.I."/>
            <person name="Powell A.J."/>
            <person name="Barry K."/>
            <person name="Miller A.N."/>
            <person name="Grigoriev I.V."/>
            <person name="Debuchy R."/>
            <person name="Gladieux P."/>
            <person name="Thoren M.H."/>
            <person name="Johannesson H."/>
        </authorList>
    </citation>
    <scope>NUCLEOTIDE SEQUENCE</scope>
    <source>
        <strain evidence="3">PSN293</strain>
    </source>
</reference>
<evidence type="ECO:0000256" key="1">
    <source>
        <dbReference type="ARBA" id="ARBA00022909"/>
    </source>
</evidence>
<accession>A0AAN6YNX0</accession>
<dbReference type="Gene3D" id="3.30.1130.10">
    <property type="match status" value="2"/>
</dbReference>
<gene>
    <name evidence="3" type="ORF">QBC37DRAFT_393941</name>
</gene>
<evidence type="ECO:0000259" key="2">
    <source>
        <dbReference type="SMART" id="SM00905"/>
    </source>
</evidence>
<comment type="caution">
    <text evidence="3">The sequence shown here is derived from an EMBL/GenBank/DDBJ whole genome shotgun (WGS) entry which is preliminary data.</text>
</comment>
<sequence>MSPSTPELASSWAVRSSAGEPFAIVQVHNLTATILAASDAWGRPNRLQPISISAELSFASPFDDVATDDRLGNDTVHYGKFGQAILDSLASFSTNKVDSPPVSLRQVMDRIWAGITGQHINSSQPPPVFLLHQPLLTPAQLARVRFLSVAVHLPKASLLGEGVSLTASSTFTSGHGSTPIAEKYGVSLAINRLRIPTLIGIHPHERASKQLVNTTVTIDRFSQTEDEDIYADIESLVVNTLESSGFETLEALGAHLADCILTKYRSDEHACQWLVHVRMEKPTATPLAEYPVVEIRSGSAFPAPGRPEVSGGSPR</sequence>
<dbReference type="Proteomes" id="UP001301769">
    <property type="component" value="Unassembled WGS sequence"/>
</dbReference>
<feature type="domain" description="Dihydroneopterin aldolase/epimerase" evidence="2">
    <location>
        <begin position="188"/>
        <end position="297"/>
    </location>
</feature>
<name>A0AAN6YNX0_9PEZI</name>
<dbReference type="Pfam" id="PF02152">
    <property type="entry name" value="FolB"/>
    <property type="match status" value="1"/>
</dbReference>
<evidence type="ECO:0000313" key="3">
    <source>
        <dbReference type="EMBL" id="KAK4220157.1"/>
    </source>
</evidence>
<dbReference type="InterPro" id="IPR043133">
    <property type="entry name" value="GTP-CH-I_C/QueF"/>
</dbReference>
<dbReference type="SUPFAM" id="SSF55620">
    <property type="entry name" value="Tetrahydrobiopterin biosynthesis enzymes-like"/>
    <property type="match status" value="1"/>
</dbReference>
<dbReference type="GO" id="GO:0046656">
    <property type="term" value="P:folic acid biosynthetic process"/>
    <property type="evidence" value="ECO:0007669"/>
    <property type="project" value="UniProtKB-KW"/>
</dbReference>
<dbReference type="InterPro" id="IPR006157">
    <property type="entry name" value="FolB_dom"/>
</dbReference>
<dbReference type="GO" id="GO:0004150">
    <property type="term" value="F:dihydroneopterin aldolase activity"/>
    <property type="evidence" value="ECO:0007669"/>
    <property type="project" value="InterPro"/>
</dbReference>
<keyword evidence="1" id="KW-0289">Folate biosynthesis</keyword>
<protein>
    <recommendedName>
        <fullName evidence="2">Dihydroneopterin aldolase/epimerase domain-containing protein</fullName>
    </recommendedName>
</protein>
<keyword evidence="4" id="KW-1185">Reference proteome</keyword>
<reference evidence="3" key="1">
    <citation type="journal article" date="2023" name="Mol. Phylogenet. Evol.">
        <title>Genome-scale phylogeny and comparative genomics of the fungal order Sordariales.</title>
        <authorList>
            <person name="Hensen N."/>
            <person name="Bonometti L."/>
            <person name="Westerberg I."/>
            <person name="Brannstrom I.O."/>
            <person name="Guillou S."/>
            <person name="Cros-Aarteil S."/>
            <person name="Calhoun S."/>
            <person name="Haridas S."/>
            <person name="Kuo A."/>
            <person name="Mondo S."/>
            <person name="Pangilinan J."/>
            <person name="Riley R."/>
            <person name="LaButti K."/>
            <person name="Andreopoulos B."/>
            <person name="Lipzen A."/>
            <person name="Chen C."/>
            <person name="Yan M."/>
            <person name="Daum C."/>
            <person name="Ng V."/>
            <person name="Clum A."/>
            <person name="Steindorff A."/>
            <person name="Ohm R.A."/>
            <person name="Martin F."/>
            <person name="Silar P."/>
            <person name="Natvig D.O."/>
            <person name="Lalanne C."/>
            <person name="Gautier V."/>
            <person name="Ament-Velasquez S.L."/>
            <person name="Kruys A."/>
            <person name="Hutchinson M.I."/>
            <person name="Powell A.J."/>
            <person name="Barry K."/>
            <person name="Miller A.N."/>
            <person name="Grigoriev I.V."/>
            <person name="Debuchy R."/>
            <person name="Gladieux P."/>
            <person name="Hiltunen Thoren M."/>
            <person name="Johannesson H."/>
        </authorList>
    </citation>
    <scope>NUCLEOTIDE SEQUENCE</scope>
    <source>
        <strain evidence="3">PSN293</strain>
    </source>
</reference>
<organism evidence="3 4">
    <name type="scientific">Rhypophila decipiens</name>
    <dbReference type="NCBI Taxonomy" id="261697"/>
    <lineage>
        <taxon>Eukaryota</taxon>
        <taxon>Fungi</taxon>
        <taxon>Dikarya</taxon>
        <taxon>Ascomycota</taxon>
        <taxon>Pezizomycotina</taxon>
        <taxon>Sordariomycetes</taxon>
        <taxon>Sordariomycetidae</taxon>
        <taxon>Sordariales</taxon>
        <taxon>Naviculisporaceae</taxon>
        <taxon>Rhypophila</taxon>
    </lineage>
</organism>
<dbReference type="AlphaFoldDB" id="A0AAN6YNX0"/>
<dbReference type="EMBL" id="MU858045">
    <property type="protein sequence ID" value="KAK4220157.1"/>
    <property type="molecule type" value="Genomic_DNA"/>
</dbReference>
<evidence type="ECO:0000313" key="4">
    <source>
        <dbReference type="Proteomes" id="UP001301769"/>
    </source>
</evidence>